<keyword evidence="2" id="KW-0805">Transcription regulation</keyword>
<comment type="caution">
    <text evidence="10">The sequence shown here is derived from an EMBL/GenBank/DDBJ whole genome shotgun (WGS) entry which is preliminary data.</text>
</comment>
<keyword evidence="3" id="KW-0238">DNA-binding</keyword>
<feature type="region of interest" description="Disordered" evidence="8">
    <location>
        <begin position="198"/>
        <end position="240"/>
    </location>
</feature>
<evidence type="ECO:0000313" key="11">
    <source>
        <dbReference type="Proteomes" id="UP000288805"/>
    </source>
</evidence>
<evidence type="ECO:0000256" key="7">
    <source>
        <dbReference type="ARBA" id="ARBA00024343"/>
    </source>
</evidence>
<comment type="similarity">
    <text evidence="7">Belongs to the AP2/ERF transcription factor family. ERF subfamily.</text>
</comment>
<comment type="subcellular location">
    <subcellularLocation>
        <location evidence="1">Nucleus</location>
    </subcellularLocation>
</comment>
<dbReference type="Gene3D" id="3.30.730.10">
    <property type="entry name" value="AP2/ERF domain"/>
    <property type="match status" value="1"/>
</dbReference>
<dbReference type="FunFam" id="3.30.730.10:FF:000001">
    <property type="entry name" value="Ethylene-responsive transcription factor 2"/>
    <property type="match status" value="1"/>
</dbReference>
<evidence type="ECO:0000313" key="10">
    <source>
        <dbReference type="EMBL" id="RVW43978.1"/>
    </source>
</evidence>
<dbReference type="GO" id="GO:0003700">
    <property type="term" value="F:DNA-binding transcription factor activity"/>
    <property type="evidence" value="ECO:0007669"/>
    <property type="project" value="InterPro"/>
</dbReference>
<organism evidence="10 11">
    <name type="scientific">Vitis vinifera</name>
    <name type="common">Grape</name>
    <dbReference type="NCBI Taxonomy" id="29760"/>
    <lineage>
        <taxon>Eukaryota</taxon>
        <taxon>Viridiplantae</taxon>
        <taxon>Streptophyta</taxon>
        <taxon>Embryophyta</taxon>
        <taxon>Tracheophyta</taxon>
        <taxon>Spermatophyta</taxon>
        <taxon>Magnoliopsida</taxon>
        <taxon>eudicotyledons</taxon>
        <taxon>Gunneridae</taxon>
        <taxon>Pentapetalae</taxon>
        <taxon>rosids</taxon>
        <taxon>Vitales</taxon>
        <taxon>Vitaceae</taxon>
        <taxon>Viteae</taxon>
        <taxon>Vitis</taxon>
    </lineage>
</organism>
<accession>A0A438E8H4</accession>
<reference evidence="10 11" key="1">
    <citation type="journal article" date="2018" name="PLoS Genet.">
        <title>Population sequencing reveals clonal diversity and ancestral inbreeding in the grapevine cultivar Chardonnay.</title>
        <authorList>
            <person name="Roach M.J."/>
            <person name="Johnson D.L."/>
            <person name="Bohlmann J."/>
            <person name="van Vuuren H.J."/>
            <person name="Jones S.J."/>
            <person name="Pretorius I.S."/>
            <person name="Schmidt S.A."/>
            <person name="Borneman A.R."/>
        </authorList>
    </citation>
    <scope>NUCLEOTIDE SEQUENCE [LARGE SCALE GENOMIC DNA]</scope>
    <source>
        <strain evidence="11">cv. Chardonnay</strain>
        <tissue evidence="10">Leaf</tissue>
    </source>
</reference>
<dbReference type="InterPro" id="IPR016177">
    <property type="entry name" value="DNA-bd_dom_sf"/>
</dbReference>
<dbReference type="PANTHER" id="PTHR31985:SF273">
    <property type="entry name" value="ETHYLENE-RESPONSIVE TRANSCRIPTION FACTOR ERF017"/>
    <property type="match status" value="1"/>
</dbReference>
<sequence length="303" mass="33765">MEVKAHVAPTDERRVTEPHRVAHTILPWSYATYAILGLDLEFRATRLLGVDPPHHINTSRHSQTQQNYTQILESNPICSKEVLGTCQNRNLRIRTRTEMVKKAIGVGSAPAESSDCRYKGVRKRKWGKWVSEIRLPNSRERIWLGSYNTAEKAARAFDAALYCLRGRTAKFNFPENPPKIAGGGSLTRSEIRAAAAKFANEDSSTASTSHSSHSMPELQVESPSPSVSGETTQVETDSEINLEGSLSELFTSIGSNSYVPDYGIFPGFDDLSDNFFPPAMPTDDYGEEDMNALFSHDTFLWNF</sequence>
<evidence type="ECO:0000256" key="6">
    <source>
        <dbReference type="ARBA" id="ARBA00023242"/>
    </source>
</evidence>
<dbReference type="PROSITE" id="PS51032">
    <property type="entry name" value="AP2_ERF"/>
    <property type="match status" value="1"/>
</dbReference>
<evidence type="ECO:0000259" key="9">
    <source>
        <dbReference type="PROSITE" id="PS51032"/>
    </source>
</evidence>
<evidence type="ECO:0000256" key="4">
    <source>
        <dbReference type="ARBA" id="ARBA00023159"/>
    </source>
</evidence>
<dbReference type="GO" id="GO:0005634">
    <property type="term" value="C:nucleus"/>
    <property type="evidence" value="ECO:0007669"/>
    <property type="project" value="UniProtKB-SubCell"/>
</dbReference>
<dbReference type="InterPro" id="IPR001471">
    <property type="entry name" value="AP2/ERF_dom"/>
</dbReference>
<evidence type="ECO:0000256" key="2">
    <source>
        <dbReference type="ARBA" id="ARBA00023015"/>
    </source>
</evidence>
<evidence type="ECO:0000256" key="1">
    <source>
        <dbReference type="ARBA" id="ARBA00004123"/>
    </source>
</evidence>
<gene>
    <name evidence="10" type="primary">ERF017_4</name>
    <name evidence="10" type="ORF">CK203_105479</name>
</gene>
<evidence type="ECO:0000256" key="8">
    <source>
        <dbReference type="SAM" id="MobiDB-lite"/>
    </source>
</evidence>
<dbReference type="AlphaFoldDB" id="A0A438E8H4"/>
<dbReference type="InterPro" id="IPR036955">
    <property type="entry name" value="AP2/ERF_dom_sf"/>
</dbReference>
<keyword evidence="5" id="KW-0804">Transcription</keyword>
<dbReference type="EMBL" id="QGNW01001365">
    <property type="protein sequence ID" value="RVW43978.1"/>
    <property type="molecule type" value="Genomic_DNA"/>
</dbReference>
<feature type="compositionally biased region" description="Low complexity" evidence="8">
    <location>
        <begin position="203"/>
        <end position="214"/>
    </location>
</feature>
<keyword evidence="4" id="KW-0010">Activator</keyword>
<keyword evidence="6" id="KW-0539">Nucleus</keyword>
<name>A0A438E8H4_VITVI</name>
<dbReference type="Pfam" id="PF00847">
    <property type="entry name" value="AP2"/>
    <property type="match status" value="1"/>
</dbReference>
<dbReference type="SUPFAM" id="SSF54171">
    <property type="entry name" value="DNA-binding domain"/>
    <property type="match status" value="1"/>
</dbReference>
<proteinExistence type="inferred from homology"/>
<feature type="compositionally biased region" description="Polar residues" evidence="8">
    <location>
        <begin position="221"/>
        <end position="235"/>
    </location>
</feature>
<feature type="domain" description="AP2/ERF" evidence="9">
    <location>
        <begin position="117"/>
        <end position="174"/>
    </location>
</feature>
<protein>
    <submittedName>
        <fullName evidence="10">Ethylene-responsive transcription factor ERF017</fullName>
    </submittedName>
</protein>
<dbReference type="SMART" id="SM00380">
    <property type="entry name" value="AP2"/>
    <property type="match status" value="1"/>
</dbReference>
<dbReference type="Proteomes" id="UP000288805">
    <property type="component" value="Unassembled WGS sequence"/>
</dbReference>
<evidence type="ECO:0000256" key="3">
    <source>
        <dbReference type="ARBA" id="ARBA00023125"/>
    </source>
</evidence>
<dbReference type="PRINTS" id="PR00367">
    <property type="entry name" value="ETHRSPELEMNT"/>
</dbReference>
<dbReference type="PANTHER" id="PTHR31985">
    <property type="entry name" value="ETHYLENE-RESPONSIVE TRANSCRIPTION FACTOR ERF042-RELATED"/>
    <property type="match status" value="1"/>
</dbReference>
<evidence type="ECO:0000256" key="5">
    <source>
        <dbReference type="ARBA" id="ARBA00023163"/>
    </source>
</evidence>
<dbReference type="GO" id="GO:0003677">
    <property type="term" value="F:DNA binding"/>
    <property type="evidence" value="ECO:0007669"/>
    <property type="project" value="UniProtKB-KW"/>
</dbReference>
<dbReference type="InterPro" id="IPR051032">
    <property type="entry name" value="AP2/ERF_TF_ERF_subfamily"/>
</dbReference>
<dbReference type="CDD" id="cd00018">
    <property type="entry name" value="AP2"/>
    <property type="match status" value="1"/>
</dbReference>